<evidence type="ECO:0000313" key="3">
    <source>
        <dbReference type="EMBL" id="TMI80047.1"/>
    </source>
</evidence>
<dbReference type="Proteomes" id="UP000318093">
    <property type="component" value="Unassembled WGS sequence"/>
</dbReference>
<accession>A0A537J929</accession>
<evidence type="ECO:0000313" key="4">
    <source>
        <dbReference type="Proteomes" id="UP000318093"/>
    </source>
</evidence>
<dbReference type="AlphaFoldDB" id="A0A537J929"/>
<feature type="compositionally biased region" description="Basic residues" evidence="2">
    <location>
        <begin position="1"/>
        <end position="23"/>
    </location>
</feature>
<feature type="compositionally biased region" description="Basic residues" evidence="2">
    <location>
        <begin position="41"/>
        <end position="50"/>
    </location>
</feature>
<dbReference type="SUPFAM" id="SSF109635">
    <property type="entry name" value="DnaK suppressor protein DksA, alpha-hairpin domain"/>
    <property type="match status" value="1"/>
</dbReference>
<keyword evidence="1" id="KW-0175">Coiled coil</keyword>
<evidence type="ECO:0000256" key="2">
    <source>
        <dbReference type="SAM" id="MobiDB-lite"/>
    </source>
</evidence>
<proteinExistence type="predicted"/>
<feature type="non-terminal residue" evidence="3">
    <location>
        <position position="127"/>
    </location>
</feature>
<reference evidence="3 4" key="1">
    <citation type="journal article" date="2019" name="Nat. Microbiol.">
        <title>Mediterranean grassland soil C-N compound turnover is dependent on rainfall and depth, and is mediated by genomically divergent microorganisms.</title>
        <authorList>
            <person name="Diamond S."/>
            <person name="Andeer P.F."/>
            <person name="Li Z."/>
            <person name="Crits-Christoph A."/>
            <person name="Burstein D."/>
            <person name="Anantharaman K."/>
            <person name="Lane K.R."/>
            <person name="Thomas B.C."/>
            <person name="Pan C."/>
            <person name="Northen T.R."/>
            <person name="Banfield J.F."/>
        </authorList>
    </citation>
    <scope>NUCLEOTIDE SEQUENCE [LARGE SCALE GENOMIC DNA]</scope>
    <source>
        <strain evidence="3">NP_6</strain>
    </source>
</reference>
<organism evidence="3 4">
    <name type="scientific">Candidatus Segetimicrobium genomatis</name>
    <dbReference type="NCBI Taxonomy" id="2569760"/>
    <lineage>
        <taxon>Bacteria</taxon>
        <taxon>Bacillati</taxon>
        <taxon>Candidatus Sysuimicrobiota</taxon>
        <taxon>Candidatus Sysuimicrobiia</taxon>
        <taxon>Candidatus Sysuimicrobiales</taxon>
        <taxon>Candidatus Segetimicrobiaceae</taxon>
        <taxon>Candidatus Segetimicrobium</taxon>
    </lineage>
</organism>
<dbReference type="EMBL" id="VBAN01000285">
    <property type="protein sequence ID" value="TMI80047.1"/>
    <property type="molecule type" value="Genomic_DNA"/>
</dbReference>
<evidence type="ECO:0000256" key="1">
    <source>
        <dbReference type="SAM" id="Coils"/>
    </source>
</evidence>
<feature type="coiled-coil region" evidence="1">
    <location>
        <begin position="57"/>
        <end position="84"/>
    </location>
</feature>
<feature type="compositionally biased region" description="Low complexity" evidence="2">
    <location>
        <begin position="24"/>
        <end position="40"/>
    </location>
</feature>
<feature type="region of interest" description="Disordered" evidence="2">
    <location>
        <begin position="1"/>
        <end position="55"/>
    </location>
</feature>
<dbReference type="InterPro" id="IPR037187">
    <property type="entry name" value="DnaK_N"/>
</dbReference>
<protein>
    <submittedName>
        <fullName evidence="3">Uncharacterized protein</fullName>
    </submittedName>
</protein>
<comment type="caution">
    <text evidence="3">The sequence shown here is derived from an EMBL/GenBank/DDBJ whole genome shotgun (WGS) entry which is preliminary data.</text>
</comment>
<dbReference type="Gene3D" id="1.20.120.910">
    <property type="entry name" value="DksA, coiled-coil domain"/>
    <property type="match status" value="1"/>
</dbReference>
<gene>
    <name evidence="3" type="ORF">E6H03_09120</name>
</gene>
<sequence>MPARRSRKPAPSHGGARRAKARSASKGAPSASHGAQARTRTGSRSRRAGPGRKGEFARLLLEERKRLAEELSEIEQHQVKTEEKPVADVAGYEDDLVDVATETFEREKELAIESNVQGMLKMVDEAL</sequence>
<name>A0A537J929_9BACT</name>